<dbReference type="Proteomes" id="UP000016923">
    <property type="component" value="Unassembled WGS sequence"/>
</dbReference>
<evidence type="ECO:0000313" key="6">
    <source>
        <dbReference type="Proteomes" id="UP000016923"/>
    </source>
</evidence>
<dbReference type="HOGENOM" id="CLU_038083_1_0_1"/>
<dbReference type="eggNOG" id="ENOG502SC3G">
    <property type="taxonomic scope" value="Eukaryota"/>
</dbReference>
<evidence type="ECO:0000259" key="4">
    <source>
        <dbReference type="Pfam" id="PF24854"/>
    </source>
</evidence>
<keyword evidence="2" id="KW-1133">Transmembrane helix</keyword>
<accession>S3BYK0</accession>
<name>S3BYK0_OPHP1</name>
<feature type="compositionally biased region" description="Acidic residues" evidence="1">
    <location>
        <begin position="608"/>
        <end position="618"/>
    </location>
</feature>
<dbReference type="PANTHER" id="PTHR40622:SF1">
    <property type="match status" value="1"/>
</dbReference>
<feature type="region of interest" description="Disordered" evidence="1">
    <location>
        <begin position="600"/>
        <end position="661"/>
    </location>
</feature>
<feature type="compositionally biased region" description="Basic residues" evidence="1">
    <location>
        <begin position="84"/>
        <end position="96"/>
    </location>
</feature>
<evidence type="ECO:0000313" key="5">
    <source>
        <dbReference type="EMBL" id="EPE05622.1"/>
    </source>
</evidence>
<feature type="compositionally biased region" description="Basic residues" evidence="1">
    <location>
        <begin position="497"/>
        <end position="506"/>
    </location>
</feature>
<feature type="region of interest" description="Disordered" evidence="1">
    <location>
        <begin position="83"/>
        <end position="106"/>
    </location>
</feature>
<keyword evidence="3" id="KW-0732">Signal</keyword>
<dbReference type="PANTHER" id="PTHR40622">
    <property type="match status" value="1"/>
</dbReference>
<sequence length="661" mass="72796">MLPKALLAAALASSTASAFLLPSSFDAPPPGADNGHHRHHPGKNIEAAAGDEANADAMSLVSPFYHEFTKVKVPCPGCAMQVRTRGRKHRKHRKHRKDDEKKETEETFAKVDAKNDDAKTDNAKIITITDIANHINLFIKIDHTPGQDRLLVNGLELYPDVDVHGGALMAAQVPDRFDHPPHHPHHGEHDEHTHDEGDKPHHRHHDDDHEEHHEEHHDKKEEGESELKMRLRRHRKGGPVEDEDEMVEVKHRKGHKWHGDHEFEAKEGDVPPPPHHNGPPPPHHHDGPPPPPHHDGPRPPPHHNGPPPPPHHNGPPPPPHHDGPPPPPGMAFPGKHGKHAKPLVEVPLGYSMQAKTVGQDPASGMDIVSLTLQIIEVNNVFVQEIPAVNVRLIRTAEGGLMIARIDVGDEKNSDDTTANSSDETTRRPFGHHHHDNGKDRMASLREELDKCSNLLCRWKTIISSSMHSHHGGCAGKAMGKGGPKGSDADGTSDDTRPHHHHDKKPGHNNGEDMPPPHRHHAHSWVHFVKKFASLILFPVLIGVVAGIAASLIGMLVGSLMIGLWRMFFRRGQTGATHQRRHRRISKAGLRYLEEQAADEEKAGLMAEAETEAETEAEPEAVAAPLSAAMTEAEAEAAPLMVTPPQAELPPYEDRDSKTSFA</sequence>
<keyword evidence="2" id="KW-0472">Membrane</keyword>
<feature type="compositionally biased region" description="Basic and acidic residues" evidence="1">
    <location>
        <begin position="97"/>
        <end position="106"/>
    </location>
</feature>
<dbReference type="AlphaFoldDB" id="S3BYK0"/>
<dbReference type="InterPro" id="IPR056145">
    <property type="entry name" value="DUF7728"/>
</dbReference>
<feature type="compositionally biased region" description="Basic and acidic residues" evidence="1">
    <location>
        <begin position="283"/>
        <end position="297"/>
    </location>
</feature>
<proteinExistence type="predicted"/>
<feature type="domain" description="DUF7728" evidence="4">
    <location>
        <begin position="343"/>
        <end position="409"/>
    </location>
</feature>
<feature type="region of interest" description="Disordered" evidence="1">
    <location>
        <begin position="469"/>
        <end position="519"/>
    </location>
</feature>
<feature type="signal peptide" evidence="3">
    <location>
        <begin position="1"/>
        <end position="18"/>
    </location>
</feature>
<feature type="compositionally biased region" description="Low complexity" evidence="1">
    <location>
        <begin position="619"/>
        <end position="637"/>
    </location>
</feature>
<feature type="region of interest" description="Disordered" evidence="1">
    <location>
        <begin position="410"/>
        <end position="440"/>
    </location>
</feature>
<evidence type="ECO:0000256" key="3">
    <source>
        <dbReference type="SAM" id="SignalP"/>
    </source>
</evidence>
<feature type="domain" description="DUF7728" evidence="4">
    <location>
        <begin position="123"/>
        <end position="179"/>
    </location>
</feature>
<feature type="region of interest" description="Disordered" evidence="1">
    <location>
        <begin position="174"/>
        <end position="339"/>
    </location>
</feature>
<feature type="transmembrane region" description="Helical" evidence="2">
    <location>
        <begin position="535"/>
        <end position="564"/>
    </location>
</feature>
<gene>
    <name evidence="5" type="ORF">F503_02361</name>
</gene>
<evidence type="ECO:0000256" key="2">
    <source>
        <dbReference type="SAM" id="Phobius"/>
    </source>
</evidence>
<evidence type="ECO:0000256" key="1">
    <source>
        <dbReference type="SAM" id="MobiDB-lite"/>
    </source>
</evidence>
<dbReference type="EMBL" id="KE148156">
    <property type="protein sequence ID" value="EPE05622.1"/>
    <property type="molecule type" value="Genomic_DNA"/>
</dbReference>
<feature type="chain" id="PRO_5004506631" description="DUF7728 domain-containing protein" evidence="3">
    <location>
        <begin position="19"/>
        <end position="661"/>
    </location>
</feature>
<feature type="compositionally biased region" description="Basic and acidic residues" evidence="1">
    <location>
        <begin position="257"/>
        <end position="269"/>
    </location>
</feature>
<organism evidence="5 6">
    <name type="scientific">Ophiostoma piceae (strain UAMH 11346)</name>
    <name type="common">Sap stain fungus</name>
    <dbReference type="NCBI Taxonomy" id="1262450"/>
    <lineage>
        <taxon>Eukaryota</taxon>
        <taxon>Fungi</taxon>
        <taxon>Dikarya</taxon>
        <taxon>Ascomycota</taxon>
        <taxon>Pezizomycotina</taxon>
        <taxon>Sordariomycetes</taxon>
        <taxon>Sordariomycetidae</taxon>
        <taxon>Ophiostomatales</taxon>
        <taxon>Ophiostomataceae</taxon>
        <taxon>Ophiostoma</taxon>
    </lineage>
</organism>
<keyword evidence="2" id="KW-0812">Transmembrane</keyword>
<feature type="compositionally biased region" description="Basic and acidic residues" evidence="1">
    <location>
        <begin position="651"/>
        <end position="661"/>
    </location>
</feature>
<reference evidence="5 6" key="1">
    <citation type="journal article" date="2013" name="BMC Genomics">
        <title>The genome and transcriptome of the pine saprophyte Ophiostoma piceae, and a comparison with the bark beetle-associated pine pathogen Grosmannia clavigera.</title>
        <authorList>
            <person name="Haridas S."/>
            <person name="Wang Y."/>
            <person name="Lim L."/>
            <person name="Massoumi Alamouti S."/>
            <person name="Jackman S."/>
            <person name="Docking R."/>
            <person name="Robertson G."/>
            <person name="Birol I."/>
            <person name="Bohlmann J."/>
            <person name="Breuil C."/>
        </authorList>
    </citation>
    <scope>NUCLEOTIDE SEQUENCE [LARGE SCALE GENOMIC DNA]</scope>
    <source>
        <strain evidence="5 6">UAMH 11346</strain>
    </source>
</reference>
<dbReference type="OrthoDB" id="5409353at2759"/>
<dbReference type="Pfam" id="PF24854">
    <property type="entry name" value="DUF7728"/>
    <property type="match status" value="2"/>
</dbReference>
<feature type="compositionally biased region" description="Gly residues" evidence="1">
    <location>
        <begin position="472"/>
        <end position="484"/>
    </location>
</feature>
<feature type="compositionally biased region" description="Pro residues" evidence="1">
    <location>
        <begin position="270"/>
        <end position="281"/>
    </location>
</feature>
<feature type="compositionally biased region" description="Pro residues" evidence="1">
    <location>
        <begin position="298"/>
        <end position="330"/>
    </location>
</feature>
<feature type="compositionally biased region" description="Basic and acidic residues" evidence="1">
    <location>
        <begin position="175"/>
        <end position="229"/>
    </location>
</feature>
<dbReference type="VEuPathDB" id="FungiDB:F503_02361"/>
<keyword evidence="6" id="KW-1185">Reference proteome</keyword>
<protein>
    <recommendedName>
        <fullName evidence="4">DUF7728 domain-containing protein</fullName>
    </recommendedName>
</protein>